<evidence type="ECO:0000313" key="1">
    <source>
        <dbReference type="EMBL" id="CAD5116630.1"/>
    </source>
</evidence>
<dbReference type="EMBL" id="CAJFCJ010000006">
    <property type="protein sequence ID" value="CAD5116630.1"/>
    <property type="molecule type" value="Genomic_DNA"/>
</dbReference>
<reference evidence="1 2" key="1">
    <citation type="submission" date="2020-08" db="EMBL/GenBank/DDBJ databases">
        <authorList>
            <person name="Hejnol A."/>
        </authorList>
    </citation>
    <scope>NUCLEOTIDE SEQUENCE [LARGE SCALE GENOMIC DNA]</scope>
</reference>
<keyword evidence="2" id="KW-1185">Reference proteome</keyword>
<dbReference type="Proteomes" id="UP000549394">
    <property type="component" value="Unassembled WGS sequence"/>
</dbReference>
<evidence type="ECO:0000313" key="2">
    <source>
        <dbReference type="Proteomes" id="UP000549394"/>
    </source>
</evidence>
<sequence>MASSFICFENSDCETGYCDKSALNNRAKLCAIGTCNCPNGTYLSGNTCEKQKSYDELCSHQMHCSIQQGLRCFHGKCRCQNNKYKYENRKCVLISPKKYGESCNSPTDMCYEKNQFCEQGKCRCLYRVPRIRNECRALNYNEECKESYECGVFFECSQGRCICTNNRKYYNETLPDGTQHVMCSDKNMIVKNLDVEEGHGCGHVFTSQEGKKQAGESCTHDTQCLKSNGLQCVLQQCDCPNEFYELNRGKCILKNPKKYGENCKDNFGFCEEENNSCISDKCVCSPMYSRKDGVCKPLGHNDECSSEEPCYTPLECRDGKCQCLADHQYIEYDLPNGEKLKTCERKDFTIREKVTKKDLECGYRYEKSEMSKGSLMVTHCPKANSNSLCFTNEDCTSGLCIKKSNIEDIYCENGYCGCPDDQYLESENCKPKRGKGEQCFGLDTCMSNLKCMSFRCECENDFYKFEHNKCVLKNPKKYEENCNSPYAQCVEENTNCLDSLCKCSSGYTRKDGVCRRLRNNEAGCSNTVDCESSVKCINETCQCPKGEIFFENELPDGSKITRCARLEIVYKVTARGENYSCGHSHRFNVYGNGIRLFLTACPKDLQCVRCLNPRLKHSFVCRKA</sequence>
<accession>A0A7I8VMS2</accession>
<name>A0A7I8VMS2_9ANNE</name>
<comment type="caution">
    <text evidence="1">The sequence shown here is derived from an EMBL/GenBank/DDBJ whole genome shotgun (WGS) entry which is preliminary data.</text>
</comment>
<gene>
    <name evidence="1" type="ORF">DGYR_LOCUS5235</name>
</gene>
<dbReference type="PANTHER" id="PTHR39069">
    <property type="entry name" value="ECDYSONE-INDUCIBLE GENE E1, ISOFORM A"/>
    <property type="match status" value="1"/>
</dbReference>
<dbReference type="AlphaFoldDB" id="A0A7I8VMS2"/>
<dbReference type="OrthoDB" id="6072984at2759"/>
<dbReference type="PANTHER" id="PTHR39069:SF8">
    <property type="entry name" value="FI17111P1"/>
    <property type="match status" value="1"/>
</dbReference>
<protein>
    <submittedName>
        <fullName evidence="1">DgyrCDS5501</fullName>
    </submittedName>
</protein>
<proteinExistence type="predicted"/>
<organism evidence="1 2">
    <name type="scientific">Dimorphilus gyrociliatus</name>
    <dbReference type="NCBI Taxonomy" id="2664684"/>
    <lineage>
        <taxon>Eukaryota</taxon>
        <taxon>Metazoa</taxon>
        <taxon>Spiralia</taxon>
        <taxon>Lophotrochozoa</taxon>
        <taxon>Annelida</taxon>
        <taxon>Polychaeta</taxon>
        <taxon>Polychaeta incertae sedis</taxon>
        <taxon>Dinophilidae</taxon>
        <taxon>Dimorphilus</taxon>
    </lineage>
</organism>